<dbReference type="PANTHER" id="PTHR47739:SF1">
    <property type="entry name" value="TRNA1(VAL) (ADENINE(37)-N6)-METHYLTRANSFERASE"/>
    <property type="match status" value="1"/>
</dbReference>
<dbReference type="PANTHER" id="PTHR47739">
    <property type="entry name" value="TRNA1(VAL) (ADENINE(37)-N6)-METHYLTRANSFERASE"/>
    <property type="match status" value="1"/>
</dbReference>
<dbReference type="GO" id="GO:0032259">
    <property type="term" value="P:methylation"/>
    <property type="evidence" value="ECO:0007669"/>
    <property type="project" value="UniProtKB-KW"/>
</dbReference>
<proteinExistence type="inferred from homology"/>
<dbReference type="SUPFAM" id="SSF53335">
    <property type="entry name" value="S-adenosyl-L-methionine-dependent methyltransferases"/>
    <property type="match status" value="1"/>
</dbReference>
<evidence type="ECO:0000256" key="6">
    <source>
        <dbReference type="HAMAP-Rule" id="MF_01872"/>
    </source>
</evidence>
<dbReference type="InterPro" id="IPR022882">
    <property type="entry name" value="tRNA_adenine-N6_MeTrfase"/>
</dbReference>
<protein>
    <recommendedName>
        <fullName evidence="6">tRNA1(Val) (adenine(37)-N6)-methyltransferase</fullName>
        <ecNumber evidence="6">2.1.1.223</ecNumber>
    </recommendedName>
    <alternativeName>
        <fullName evidence="6">tRNA m6A37 methyltransferase</fullName>
    </alternativeName>
</protein>
<comment type="catalytic activity">
    <reaction evidence="6">
        <text>adenosine(37) in tRNA1(Val) + S-adenosyl-L-methionine = N(6)-methyladenosine(37) in tRNA1(Val) + S-adenosyl-L-homocysteine + H(+)</text>
        <dbReference type="Rhea" id="RHEA:43160"/>
        <dbReference type="Rhea" id="RHEA-COMP:10369"/>
        <dbReference type="Rhea" id="RHEA-COMP:10370"/>
        <dbReference type="ChEBI" id="CHEBI:15378"/>
        <dbReference type="ChEBI" id="CHEBI:57856"/>
        <dbReference type="ChEBI" id="CHEBI:59789"/>
        <dbReference type="ChEBI" id="CHEBI:74411"/>
        <dbReference type="ChEBI" id="CHEBI:74449"/>
        <dbReference type="EC" id="2.1.1.223"/>
    </reaction>
</comment>
<dbReference type="GO" id="GO:0005737">
    <property type="term" value="C:cytoplasm"/>
    <property type="evidence" value="ECO:0007669"/>
    <property type="project" value="UniProtKB-SubCell"/>
</dbReference>
<dbReference type="AlphaFoldDB" id="W2C8C8"/>
<accession>W2C8C8</accession>
<evidence type="ECO:0000313" key="9">
    <source>
        <dbReference type="Proteomes" id="UP000018872"/>
    </source>
</evidence>
<sequence length="235" mass="25855">MSNPYFRFKQFTVRHDRCAMKVGTDGCLLGAWADVSGARRIADVGTGSGLVALMLAQRNTDARIDALDIDRDACLQAAENVGESPFAARIRVLRTDFCTYAATAPPAYDRIVSNPPYFDESLKCPDAGRRMARHSDTLPMAELLSVAAALLTDDGRMALVLPYAQRDGVLRLAEARALHLVRETHVVPVEGASPKRWLAELARRPSPCVPDVLTLEAPDHRRTAAYAELMRAFYL</sequence>
<organism evidence="8 9">
    <name type="scientific">Tannerella sp. oral taxon BU063 isolate Cell 5</name>
    <dbReference type="NCBI Taxonomy" id="1410950"/>
    <lineage>
        <taxon>Bacteria</taxon>
        <taxon>Pseudomonadati</taxon>
        <taxon>Bacteroidota</taxon>
        <taxon>Bacteroidia</taxon>
        <taxon>Bacteroidales</taxon>
        <taxon>Tannerellaceae</taxon>
        <taxon>Tannerella</taxon>
    </lineage>
</organism>
<dbReference type="Pfam" id="PF05175">
    <property type="entry name" value="MTS"/>
    <property type="match status" value="1"/>
</dbReference>
<comment type="function">
    <text evidence="6">Specifically methylates the adenine in position 37 of tRNA(1)(Val) (anticodon cmo5UAC).</text>
</comment>
<comment type="caution">
    <text evidence="8">The sequence shown here is derived from an EMBL/GenBank/DDBJ whole genome shotgun (WGS) entry which is preliminary data.</text>
</comment>
<evidence type="ECO:0000313" key="8">
    <source>
        <dbReference type="EMBL" id="ETK03273.1"/>
    </source>
</evidence>
<keyword evidence="1 6" id="KW-0963">Cytoplasm</keyword>
<keyword evidence="2 6" id="KW-0489">Methyltransferase</keyword>
<dbReference type="Gene3D" id="3.40.50.150">
    <property type="entry name" value="Vaccinia Virus protein VP39"/>
    <property type="match status" value="1"/>
</dbReference>
<keyword evidence="5 6" id="KW-0819">tRNA processing</keyword>
<dbReference type="CDD" id="cd02440">
    <property type="entry name" value="AdoMet_MTases"/>
    <property type="match status" value="1"/>
</dbReference>
<dbReference type="GO" id="GO:0016430">
    <property type="term" value="F:tRNA (adenine-N6)-methyltransferase activity"/>
    <property type="evidence" value="ECO:0007669"/>
    <property type="project" value="UniProtKB-UniRule"/>
</dbReference>
<dbReference type="PATRIC" id="fig|1410950.3.peg.2413"/>
<evidence type="ECO:0000256" key="3">
    <source>
        <dbReference type="ARBA" id="ARBA00022679"/>
    </source>
</evidence>
<dbReference type="EMBL" id="AYYC01000738">
    <property type="protein sequence ID" value="ETK03273.1"/>
    <property type="molecule type" value="Genomic_DNA"/>
</dbReference>
<feature type="domain" description="Methyltransferase small" evidence="7">
    <location>
        <begin position="38"/>
        <end position="135"/>
    </location>
</feature>
<name>W2C8C8_9BACT</name>
<dbReference type="InterPro" id="IPR007848">
    <property type="entry name" value="Small_mtfrase_dom"/>
</dbReference>
<evidence type="ECO:0000259" key="7">
    <source>
        <dbReference type="Pfam" id="PF05175"/>
    </source>
</evidence>
<evidence type="ECO:0000256" key="2">
    <source>
        <dbReference type="ARBA" id="ARBA00022603"/>
    </source>
</evidence>
<dbReference type="GO" id="GO:0003676">
    <property type="term" value="F:nucleic acid binding"/>
    <property type="evidence" value="ECO:0007669"/>
    <property type="project" value="InterPro"/>
</dbReference>
<dbReference type="InterPro" id="IPR029063">
    <property type="entry name" value="SAM-dependent_MTases_sf"/>
</dbReference>
<keyword evidence="3 6" id="KW-0808">Transferase</keyword>
<dbReference type="Proteomes" id="UP000018872">
    <property type="component" value="Unassembled WGS sequence"/>
</dbReference>
<evidence type="ECO:0000256" key="1">
    <source>
        <dbReference type="ARBA" id="ARBA00022490"/>
    </source>
</evidence>
<dbReference type="PROSITE" id="PS00092">
    <property type="entry name" value="N6_MTASE"/>
    <property type="match status" value="1"/>
</dbReference>
<dbReference type="GO" id="GO:0008033">
    <property type="term" value="P:tRNA processing"/>
    <property type="evidence" value="ECO:0007669"/>
    <property type="project" value="UniProtKB-UniRule"/>
</dbReference>
<dbReference type="InterPro" id="IPR002052">
    <property type="entry name" value="DNA_methylase_N6_adenine_CS"/>
</dbReference>
<evidence type="ECO:0000256" key="4">
    <source>
        <dbReference type="ARBA" id="ARBA00022691"/>
    </source>
</evidence>
<comment type="similarity">
    <text evidence="6">Belongs to the methyltransferase superfamily. tRNA (adenine-N(6)-)-methyltransferase family.</text>
</comment>
<gene>
    <name evidence="8" type="ORF">T229_15220</name>
</gene>
<evidence type="ECO:0000256" key="5">
    <source>
        <dbReference type="ARBA" id="ARBA00022694"/>
    </source>
</evidence>
<dbReference type="HAMAP" id="MF_01872">
    <property type="entry name" value="tRNA_methyltr_YfiC"/>
    <property type="match status" value="1"/>
</dbReference>
<dbReference type="InterPro" id="IPR050210">
    <property type="entry name" value="tRNA_Adenine-N(6)_MTase"/>
</dbReference>
<reference evidence="8 9" key="1">
    <citation type="submission" date="2013-11" db="EMBL/GenBank/DDBJ databases">
        <title>Single cell genomics of uncultured Tannerella BU063 (oral taxon 286).</title>
        <authorList>
            <person name="Beall C.J."/>
            <person name="Campbell A.G."/>
            <person name="Griffen A.L."/>
            <person name="Podar M."/>
            <person name="Leys E.J."/>
        </authorList>
    </citation>
    <scope>NUCLEOTIDE SEQUENCE [LARGE SCALE GENOMIC DNA]</scope>
    <source>
        <strain evidence="8">Cell 5</strain>
    </source>
</reference>
<comment type="subcellular location">
    <subcellularLocation>
        <location evidence="6">Cytoplasm</location>
    </subcellularLocation>
</comment>
<keyword evidence="4 6" id="KW-0949">S-adenosyl-L-methionine</keyword>
<dbReference type="EC" id="2.1.1.223" evidence="6"/>